<accession>A0A3A3EEQ3</accession>
<evidence type="ECO:0000313" key="1">
    <source>
        <dbReference type="EMBL" id="MIB64126.1"/>
    </source>
</evidence>
<dbReference type="AlphaFoldDB" id="A0A3A3EEQ3"/>
<sequence>MAICLGAYGAHEAHFRTFSVRESLAHCYISGQTPLAAPPGVLCKKRRRAPRGAPTLINCFFYR</sequence>
<evidence type="ECO:0000313" key="2">
    <source>
        <dbReference type="Proteomes" id="UP000271175"/>
    </source>
</evidence>
<comment type="caution">
    <text evidence="1">The sequence shown here is derived from an EMBL/GenBank/DDBJ whole genome shotgun (WGS) entry which is preliminary data.</text>
</comment>
<organism evidence="1 2">
    <name type="scientific">Escherichia coli</name>
    <dbReference type="NCBI Taxonomy" id="562"/>
    <lineage>
        <taxon>Bacteria</taxon>
        <taxon>Pseudomonadati</taxon>
        <taxon>Pseudomonadota</taxon>
        <taxon>Gammaproteobacteria</taxon>
        <taxon>Enterobacterales</taxon>
        <taxon>Enterobacteriaceae</taxon>
        <taxon>Escherichia</taxon>
    </lineage>
</organism>
<gene>
    <name evidence="1" type="ORF">D9E49_27915</name>
</gene>
<proteinExistence type="predicted"/>
<reference evidence="1 2" key="1">
    <citation type="submission" date="2018-10" db="EMBL/GenBank/DDBJ databases">
        <authorList>
            <consortium name="NARMS: The National Antimicrobial Resistance Monitoring System"/>
        </authorList>
    </citation>
    <scope>NUCLEOTIDE SEQUENCE [LARGE SCALE GENOMIC DNA]</scope>
    <source>
        <strain evidence="1 2">CVM N17EC0276</strain>
    </source>
</reference>
<dbReference type="Proteomes" id="UP000271175">
    <property type="component" value="Unassembled WGS sequence"/>
</dbReference>
<protein>
    <submittedName>
        <fullName evidence="1">Uncharacterized protein</fullName>
    </submittedName>
</protein>
<name>A0A3A3EEQ3_ECOLX</name>
<dbReference type="EMBL" id="ROAL01000074">
    <property type="protein sequence ID" value="MIB64126.1"/>
    <property type="molecule type" value="Genomic_DNA"/>
</dbReference>